<dbReference type="RefSeq" id="WP_176062908.1">
    <property type="nucleotide sequence ID" value="NZ_BJTG01000002.1"/>
</dbReference>
<evidence type="ECO:0000313" key="2">
    <source>
        <dbReference type="Proteomes" id="UP000503640"/>
    </source>
</evidence>
<dbReference type="Proteomes" id="UP000503640">
    <property type="component" value="Unassembled WGS sequence"/>
</dbReference>
<dbReference type="SUPFAM" id="SSF101738">
    <property type="entry name" value="SspB-like"/>
    <property type="match status" value="1"/>
</dbReference>
<organism evidence="1 2">
    <name type="scientific">Anaeromyxobacter diazotrophicus</name>
    <dbReference type="NCBI Taxonomy" id="2590199"/>
    <lineage>
        <taxon>Bacteria</taxon>
        <taxon>Pseudomonadati</taxon>
        <taxon>Myxococcota</taxon>
        <taxon>Myxococcia</taxon>
        <taxon>Myxococcales</taxon>
        <taxon>Cystobacterineae</taxon>
        <taxon>Anaeromyxobacteraceae</taxon>
        <taxon>Anaeromyxobacter</taxon>
    </lineage>
</organism>
<dbReference type="Gene3D" id="2.30.30.220">
    <property type="entry name" value="SspB-like"/>
    <property type="match status" value="1"/>
</dbReference>
<keyword evidence="2" id="KW-1185">Reference proteome</keyword>
<accession>A0A7I9VHM6</accession>
<dbReference type="EMBL" id="BJTG01000002">
    <property type="protein sequence ID" value="GEJ55894.1"/>
    <property type="molecule type" value="Genomic_DNA"/>
</dbReference>
<evidence type="ECO:0000313" key="1">
    <source>
        <dbReference type="EMBL" id="GEJ55894.1"/>
    </source>
</evidence>
<comment type="caution">
    <text evidence="1">The sequence shown here is derived from an EMBL/GenBank/DDBJ whole genome shotgun (WGS) entry which is preliminary data.</text>
</comment>
<proteinExistence type="predicted"/>
<reference evidence="2" key="1">
    <citation type="journal article" date="2020" name="Appl. Environ. Microbiol.">
        <title>Diazotrophic Anaeromyxobacter Isolates from Soils.</title>
        <authorList>
            <person name="Masuda Y."/>
            <person name="Yamanaka H."/>
            <person name="Xu Z.X."/>
            <person name="Shiratori Y."/>
            <person name="Aono T."/>
            <person name="Amachi S."/>
            <person name="Senoo K."/>
            <person name="Itoh H."/>
        </authorList>
    </citation>
    <scope>NUCLEOTIDE SEQUENCE [LARGE SCALE GENOMIC DNA]</scope>
    <source>
        <strain evidence="2">R267</strain>
    </source>
</reference>
<gene>
    <name evidence="1" type="ORF">AMYX_06350</name>
</gene>
<dbReference type="AlphaFoldDB" id="A0A7I9VHM6"/>
<name>A0A7I9VHM6_9BACT</name>
<dbReference type="InterPro" id="IPR036760">
    <property type="entry name" value="SspB-like_sf"/>
</dbReference>
<protein>
    <submittedName>
        <fullName evidence="1">Uncharacterized protein</fullName>
    </submittedName>
</protein>
<sequence length="138" mass="15172">MDAQHQHPPEAACPPTCPGWSEGALQLFALQRRYADMLAACQAAEAVESIIVNPATPGVELPEYLGEEQLVRLNLVVGRDTPELLMDDWGLRCSLTFRGRRLDCAVPWDAILAGVLRAPPRRRPRFQVIAGGKKDDGD</sequence>